<evidence type="ECO:0000256" key="1">
    <source>
        <dbReference type="ARBA" id="ARBA00000085"/>
    </source>
</evidence>
<dbReference type="EMBL" id="SHMC01000002">
    <property type="protein sequence ID" value="TAA26730.1"/>
    <property type="molecule type" value="Genomic_DNA"/>
</dbReference>
<name>A0A4Q8LDR7_9GAMM</name>
<feature type="domain" description="Histidine kinase" evidence="5">
    <location>
        <begin position="234"/>
        <end position="441"/>
    </location>
</feature>
<protein>
    <recommendedName>
        <fullName evidence="2">histidine kinase</fullName>
        <ecNumber evidence="2">2.7.13.3</ecNumber>
    </recommendedName>
</protein>
<dbReference type="PANTHER" id="PTHR43065">
    <property type="entry name" value="SENSOR HISTIDINE KINASE"/>
    <property type="match status" value="1"/>
</dbReference>
<dbReference type="PRINTS" id="PR00344">
    <property type="entry name" value="BCTRLSENSOR"/>
</dbReference>
<dbReference type="SUPFAM" id="SSF55874">
    <property type="entry name" value="ATPase domain of HSP90 chaperone/DNA topoisomerase II/histidine kinase"/>
    <property type="match status" value="1"/>
</dbReference>
<dbReference type="Gene3D" id="1.10.287.130">
    <property type="match status" value="1"/>
</dbReference>
<evidence type="ECO:0000256" key="3">
    <source>
        <dbReference type="SAM" id="Coils"/>
    </source>
</evidence>
<evidence type="ECO:0000259" key="5">
    <source>
        <dbReference type="PROSITE" id="PS50109"/>
    </source>
</evidence>
<feature type="transmembrane region" description="Helical" evidence="4">
    <location>
        <begin position="60"/>
        <end position="79"/>
    </location>
</feature>
<keyword evidence="4" id="KW-1133">Transmembrane helix</keyword>
<feature type="transmembrane region" description="Helical" evidence="4">
    <location>
        <begin position="30"/>
        <end position="48"/>
    </location>
</feature>
<dbReference type="PANTHER" id="PTHR43065:SF42">
    <property type="entry name" value="TWO-COMPONENT SENSOR PPRA"/>
    <property type="match status" value="1"/>
</dbReference>
<accession>A0A4Q8LDR7</accession>
<evidence type="ECO:0000313" key="7">
    <source>
        <dbReference type="Proteomes" id="UP000292627"/>
    </source>
</evidence>
<evidence type="ECO:0000256" key="4">
    <source>
        <dbReference type="SAM" id="Phobius"/>
    </source>
</evidence>
<dbReference type="AlphaFoldDB" id="A0A4Q8LDR7"/>
<keyword evidence="4" id="KW-0472">Membrane</keyword>
<evidence type="ECO:0000313" key="6">
    <source>
        <dbReference type="EMBL" id="TAA26730.1"/>
    </source>
</evidence>
<dbReference type="SMART" id="SM00387">
    <property type="entry name" value="HATPase_c"/>
    <property type="match status" value="1"/>
</dbReference>
<proteinExistence type="predicted"/>
<feature type="transmembrane region" description="Helical" evidence="4">
    <location>
        <begin position="91"/>
        <end position="111"/>
    </location>
</feature>
<keyword evidence="4" id="KW-0812">Transmembrane</keyword>
<feature type="transmembrane region" description="Helical" evidence="4">
    <location>
        <begin position="160"/>
        <end position="177"/>
    </location>
</feature>
<dbReference type="InterPro" id="IPR004358">
    <property type="entry name" value="Sig_transdc_His_kin-like_C"/>
</dbReference>
<dbReference type="Pfam" id="PF02518">
    <property type="entry name" value="HATPase_c"/>
    <property type="match status" value="1"/>
</dbReference>
<feature type="transmembrane region" description="Helical" evidence="4">
    <location>
        <begin position="117"/>
        <end position="148"/>
    </location>
</feature>
<dbReference type="EC" id="2.7.13.3" evidence="2"/>
<dbReference type="InterPro" id="IPR036890">
    <property type="entry name" value="HATPase_C_sf"/>
</dbReference>
<feature type="coiled-coil region" evidence="3">
    <location>
        <begin position="181"/>
        <end position="218"/>
    </location>
</feature>
<keyword evidence="3" id="KW-0175">Coiled coil</keyword>
<gene>
    <name evidence="6" type="ORF">EA660_05785</name>
</gene>
<sequence length="455" mass="49478">MRVLGAPLRWLRAAPVADPVDRRNAPMLQIVLLLFATLPMLAWGYRAFFVDIPWRQGEQASMLLSIGTSLVALSGMVLIRRGRFRWAARQLLMVFAVSLCVSYWTAGFGAQRFEQPVLAVFMAIAALVVGRSALWAMFLSICLAFALGVKADLPNADVDIGDGLISAAIFLLIAIVLDRTSASLRSSLLEATRRAEDLEAARARLEQEVEQRRLIEDRLVHAQKVQAVARLASGLNHDFSHLLMLVLGYTRQGQQASDIGEARQALAGVESAARRANAVSQKLLVFSRQGERFVQTIDLSNVVEELHPLLKQSLQPGVGLRLDLTPGLFVEADASEIELVLLNLVSNANDATRQGDLVELTTRRSGEGRVLLTCRDTGVGLSEDARQHLFDSFFTTKPEGQGAGLGLAMIYDVMERQGGRVWAEGAPGMGATFSLEFKASAEAPASAASETRPTT</sequence>
<organism evidence="6 7">
    <name type="scientific">Pseudoxanthomonas winnipegensis</name>
    <dbReference type="NCBI Taxonomy" id="2480810"/>
    <lineage>
        <taxon>Bacteria</taxon>
        <taxon>Pseudomonadati</taxon>
        <taxon>Pseudomonadota</taxon>
        <taxon>Gammaproteobacteria</taxon>
        <taxon>Lysobacterales</taxon>
        <taxon>Lysobacteraceae</taxon>
        <taxon>Pseudoxanthomonas</taxon>
    </lineage>
</organism>
<dbReference type="InterPro" id="IPR005467">
    <property type="entry name" value="His_kinase_dom"/>
</dbReference>
<dbReference type="OrthoDB" id="9770473at2"/>
<comment type="catalytic activity">
    <reaction evidence="1">
        <text>ATP + protein L-histidine = ADP + protein N-phospho-L-histidine.</text>
        <dbReference type="EC" id="2.7.13.3"/>
    </reaction>
</comment>
<comment type="caution">
    <text evidence="6">The sequence shown here is derived from an EMBL/GenBank/DDBJ whole genome shotgun (WGS) entry which is preliminary data.</text>
</comment>
<evidence type="ECO:0000256" key="2">
    <source>
        <dbReference type="ARBA" id="ARBA00012438"/>
    </source>
</evidence>
<dbReference type="Proteomes" id="UP000292627">
    <property type="component" value="Unassembled WGS sequence"/>
</dbReference>
<dbReference type="PROSITE" id="PS50109">
    <property type="entry name" value="HIS_KIN"/>
    <property type="match status" value="1"/>
</dbReference>
<dbReference type="Gene3D" id="3.30.565.10">
    <property type="entry name" value="Histidine kinase-like ATPase, C-terminal domain"/>
    <property type="match status" value="1"/>
</dbReference>
<reference evidence="6 7" key="1">
    <citation type="submission" date="2019-02" db="EMBL/GenBank/DDBJ databases">
        <title>WGS of Pseudoxanthomonas species novum from clinical isolates.</title>
        <authorList>
            <person name="Bernier A.-M."/>
            <person name="Bernard K."/>
            <person name="Vachon A."/>
        </authorList>
    </citation>
    <scope>NUCLEOTIDE SEQUENCE [LARGE SCALE GENOMIC DNA]</scope>
    <source>
        <strain evidence="6 7">NML171200</strain>
    </source>
</reference>
<dbReference type="InterPro" id="IPR003594">
    <property type="entry name" value="HATPase_dom"/>
</dbReference>
<dbReference type="GO" id="GO:0004673">
    <property type="term" value="F:protein histidine kinase activity"/>
    <property type="evidence" value="ECO:0007669"/>
    <property type="project" value="UniProtKB-EC"/>
</dbReference>